<proteinExistence type="predicted"/>
<feature type="compositionally biased region" description="Low complexity" evidence="1">
    <location>
        <begin position="50"/>
        <end position="95"/>
    </location>
</feature>
<dbReference type="AlphaFoldDB" id="A0A951PRK6"/>
<reference evidence="2" key="1">
    <citation type="submission" date="2021-05" db="EMBL/GenBank/DDBJ databases">
        <authorList>
            <person name="Pietrasiak N."/>
            <person name="Ward R."/>
            <person name="Stajich J.E."/>
            <person name="Kurbessoian T."/>
        </authorList>
    </citation>
    <scope>NUCLEOTIDE SEQUENCE</scope>
    <source>
        <strain evidence="2">CPER-KK1</strain>
    </source>
</reference>
<dbReference type="Proteomes" id="UP000753908">
    <property type="component" value="Unassembled WGS sequence"/>
</dbReference>
<name>A0A951PRK6_9CYAN</name>
<evidence type="ECO:0000313" key="2">
    <source>
        <dbReference type="EMBL" id="MBW4548074.1"/>
    </source>
</evidence>
<comment type="caution">
    <text evidence="2">The sequence shown here is derived from an EMBL/GenBank/DDBJ whole genome shotgun (WGS) entry which is preliminary data.</text>
</comment>
<accession>A0A951PRK6</accession>
<organism evidence="2 3">
    <name type="scientific">Symplocastrum torsivum CPER-KK1</name>
    <dbReference type="NCBI Taxonomy" id="450513"/>
    <lineage>
        <taxon>Bacteria</taxon>
        <taxon>Bacillati</taxon>
        <taxon>Cyanobacteriota</taxon>
        <taxon>Cyanophyceae</taxon>
        <taxon>Oscillatoriophycideae</taxon>
        <taxon>Oscillatoriales</taxon>
        <taxon>Microcoleaceae</taxon>
        <taxon>Symplocastrum</taxon>
    </lineage>
</organism>
<evidence type="ECO:0000256" key="1">
    <source>
        <dbReference type="SAM" id="MobiDB-lite"/>
    </source>
</evidence>
<feature type="region of interest" description="Disordered" evidence="1">
    <location>
        <begin position="39"/>
        <end position="95"/>
    </location>
</feature>
<sequence length="178" mass="18397">MKISKPIQYVIAVGGLLILGLLGWNAYSAYQENNAVTSEPVPIAPKPKAKASPTPVAQKASAPAAKASPTPVAQKASAPTAKASPKPVAQKASAPAAQASAPATAFYNAVNNATSAAELTQTAKTKAQWNTVATNWQQAIALMKAVPKANPNHKVAQQKVAEYQKNLNYAQQASANAK</sequence>
<protein>
    <submittedName>
        <fullName evidence="2">Uncharacterized protein</fullName>
    </submittedName>
</protein>
<dbReference type="EMBL" id="JAHHIF010000054">
    <property type="protein sequence ID" value="MBW4548074.1"/>
    <property type="molecule type" value="Genomic_DNA"/>
</dbReference>
<gene>
    <name evidence="2" type="ORF">KME25_27085</name>
</gene>
<reference evidence="2" key="2">
    <citation type="journal article" date="2022" name="Microbiol. Resour. Announc.">
        <title>Metagenome Sequencing to Explore Phylogenomics of Terrestrial Cyanobacteria.</title>
        <authorList>
            <person name="Ward R.D."/>
            <person name="Stajich J.E."/>
            <person name="Johansen J.R."/>
            <person name="Huntemann M."/>
            <person name="Clum A."/>
            <person name="Foster B."/>
            <person name="Foster B."/>
            <person name="Roux S."/>
            <person name="Palaniappan K."/>
            <person name="Varghese N."/>
            <person name="Mukherjee S."/>
            <person name="Reddy T.B.K."/>
            <person name="Daum C."/>
            <person name="Copeland A."/>
            <person name="Chen I.A."/>
            <person name="Ivanova N.N."/>
            <person name="Kyrpides N.C."/>
            <person name="Shapiro N."/>
            <person name="Eloe-Fadrosh E.A."/>
            <person name="Pietrasiak N."/>
        </authorList>
    </citation>
    <scope>NUCLEOTIDE SEQUENCE</scope>
    <source>
        <strain evidence="2">CPER-KK1</strain>
    </source>
</reference>
<evidence type="ECO:0000313" key="3">
    <source>
        <dbReference type="Proteomes" id="UP000753908"/>
    </source>
</evidence>